<proteinExistence type="predicted"/>
<dbReference type="RefSeq" id="XP_028494058.1">
    <property type="nucleotide sequence ID" value="XM_028641999.1"/>
</dbReference>
<name>A0A3M9Y9Z8_9PEZI</name>
<protein>
    <submittedName>
        <fullName evidence="1">Uncharacterized protein</fullName>
    </submittedName>
</protein>
<sequence>MPSSAEQNIGAVINLTAPEEGNTQWVATQVDVHRGLPPGNPKSRHEIDWGMGPIKISGYIDTDTFEIGISVSILGINVGNIYGNLKDGVGLNIDLFLAEGSIKLYLKNGNEVWINVDVSVKFDGSFQGDYKIISF</sequence>
<gene>
    <name evidence="1" type="ORF">D7B24_007896</name>
</gene>
<comment type="caution">
    <text evidence="1">The sequence shown here is derived from an EMBL/GenBank/DDBJ whole genome shotgun (WGS) entry which is preliminary data.</text>
</comment>
<dbReference type="Proteomes" id="UP000267145">
    <property type="component" value="Unassembled WGS sequence"/>
</dbReference>
<accession>A0A3M9Y9Z8</accession>
<organism evidence="1 2">
    <name type="scientific">Verticillium nonalfalfae</name>
    <dbReference type="NCBI Taxonomy" id="1051616"/>
    <lineage>
        <taxon>Eukaryota</taxon>
        <taxon>Fungi</taxon>
        <taxon>Dikarya</taxon>
        <taxon>Ascomycota</taxon>
        <taxon>Pezizomycotina</taxon>
        <taxon>Sordariomycetes</taxon>
        <taxon>Hypocreomycetidae</taxon>
        <taxon>Glomerellales</taxon>
        <taxon>Plectosphaerellaceae</taxon>
        <taxon>Verticillium</taxon>
    </lineage>
</organism>
<dbReference type="EMBL" id="RBVV01000067">
    <property type="protein sequence ID" value="RNJ55900.1"/>
    <property type="molecule type" value="Genomic_DNA"/>
</dbReference>
<dbReference type="AlphaFoldDB" id="A0A3M9Y9Z8"/>
<dbReference type="GeneID" id="39611585"/>
<keyword evidence="2" id="KW-1185">Reference proteome</keyword>
<evidence type="ECO:0000313" key="1">
    <source>
        <dbReference type="EMBL" id="RNJ55900.1"/>
    </source>
</evidence>
<dbReference type="STRING" id="1051616.A0A3M9Y9Z8"/>
<reference evidence="1 2" key="1">
    <citation type="submission" date="2018-10" db="EMBL/GenBank/DDBJ databases">
        <title>Genome sequence of Verticillium nonalfalfae VnAa140.</title>
        <authorList>
            <person name="Stajich J.E."/>
            <person name="Kasson M.T."/>
        </authorList>
    </citation>
    <scope>NUCLEOTIDE SEQUENCE [LARGE SCALE GENOMIC DNA]</scope>
    <source>
        <strain evidence="1 2">VnAa140</strain>
    </source>
</reference>
<evidence type="ECO:0000313" key="2">
    <source>
        <dbReference type="Proteomes" id="UP000267145"/>
    </source>
</evidence>